<proteinExistence type="predicted"/>
<dbReference type="Proteomes" id="UP000569732">
    <property type="component" value="Unassembled WGS sequence"/>
</dbReference>
<dbReference type="AlphaFoldDB" id="A0A853I797"/>
<evidence type="ECO:0000313" key="3">
    <source>
        <dbReference type="Proteomes" id="UP000569732"/>
    </source>
</evidence>
<evidence type="ECO:0000313" key="2">
    <source>
        <dbReference type="EMBL" id="NYZ69193.1"/>
    </source>
</evidence>
<name>A0A853I797_9GAMM</name>
<feature type="transmembrane region" description="Helical" evidence="1">
    <location>
        <begin position="114"/>
        <end position="133"/>
    </location>
</feature>
<keyword evidence="1" id="KW-0812">Transmembrane</keyword>
<keyword evidence="3" id="KW-1185">Reference proteome</keyword>
<accession>A0A853I797</accession>
<feature type="transmembrane region" description="Helical" evidence="1">
    <location>
        <begin position="48"/>
        <end position="70"/>
    </location>
</feature>
<keyword evidence="1" id="KW-0472">Membrane</keyword>
<keyword evidence="1" id="KW-1133">Transmembrane helix</keyword>
<sequence>MIDEAVVGDKKPSDDENDIEFMYPASAVFEAIDNFLSNEKAKKTTEKYILLVLRVWFYVLVATGVYAFIIPGGFEVVIYFIAFSFLVPIGTMLFFVLLGVLVSAFFAKKDYIRLFAQLALNAILNTVLVIDVVDDNLYFLTLSRSTEATFFTVASVAIIAGSLFLAFWLPETRYCKKAVRVTTILFPLLTVGLIFELSLPDKNYYPLENFRRGNCGSEVVSSGSGPSRVNFCDYWFEVNGKNYFFNEYPGDDPNNIFTKGKEYTHLEIRSGLWNHYQLVTLP</sequence>
<comment type="caution">
    <text evidence="2">The sequence shown here is derived from an EMBL/GenBank/DDBJ whole genome shotgun (WGS) entry which is preliminary data.</text>
</comment>
<organism evidence="2 3">
    <name type="scientific">Spartinivicinus marinus</name>
    <dbReference type="NCBI Taxonomy" id="2994442"/>
    <lineage>
        <taxon>Bacteria</taxon>
        <taxon>Pseudomonadati</taxon>
        <taxon>Pseudomonadota</taxon>
        <taxon>Gammaproteobacteria</taxon>
        <taxon>Oceanospirillales</taxon>
        <taxon>Zooshikellaceae</taxon>
        <taxon>Spartinivicinus</taxon>
    </lineage>
</organism>
<gene>
    <name evidence="2" type="ORF">H0A36_24540</name>
</gene>
<feature type="transmembrane region" description="Helical" evidence="1">
    <location>
        <begin position="148"/>
        <end position="169"/>
    </location>
</feature>
<reference evidence="2 3" key="1">
    <citation type="submission" date="2020-07" db="EMBL/GenBank/DDBJ databases">
        <title>Endozoicomonas sp. nov., isolated from sediment.</title>
        <authorList>
            <person name="Gu T."/>
        </authorList>
    </citation>
    <scope>NUCLEOTIDE SEQUENCE [LARGE SCALE GENOMIC DNA]</scope>
    <source>
        <strain evidence="2 3">SM1973</strain>
    </source>
</reference>
<dbReference type="RefSeq" id="WP_180571189.1">
    <property type="nucleotide sequence ID" value="NZ_JACCKB010000066.1"/>
</dbReference>
<protein>
    <submittedName>
        <fullName evidence="2">Uncharacterized protein</fullName>
    </submittedName>
</protein>
<feature type="transmembrane region" description="Helical" evidence="1">
    <location>
        <begin position="76"/>
        <end position="107"/>
    </location>
</feature>
<evidence type="ECO:0000256" key="1">
    <source>
        <dbReference type="SAM" id="Phobius"/>
    </source>
</evidence>
<feature type="transmembrane region" description="Helical" evidence="1">
    <location>
        <begin position="181"/>
        <end position="199"/>
    </location>
</feature>
<dbReference type="EMBL" id="JACCKB010000066">
    <property type="protein sequence ID" value="NYZ69193.1"/>
    <property type="molecule type" value="Genomic_DNA"/>
</dbReference>